<name>A0A650GB34_RAPSA</name>
<dbReference type="EMBL" id="MN056359">
    <property type="protein sequence ID" value="QGW48497.1"/>
    <property type="molecule type" value="Genomic_DNA"/>
</dbReference>
<dbReference type="AlphaFoldDB" id="A0A650GB34"/>
<proteinExistence type="predicted"/>
<organism evidence="1">
    <name type="scientific">Raphanus sativus</name>
    <name type="common">Radish</name>
    <name type="synonym">Raphanus raphanistrum var. sativus</name>
    <dbReference type="NCBI Taxonomy" id="3726"/>
    <lineage>
        <taxon>Eukaryota</taxon>
        <taxon>Viridiplantae</taxon>
        <taxon>Streptophyta</taxon>
        <taxon>Embryophyta</taxon>
        <taxon>Tracheophyta</taxon>
        <taxon>Spermatophyta</taxon>
        <taxon>Magnoliopsida</taxon>
        <taxon>eudicotyledons</taxon>
        <taxon>Gunneridae</taxon>
        <taxon>Pentapetalae</taxon>
        <taxon>rosids</taxon>
        <taxon>malvids</taxon>
        <taxon>Brassicales</taxon>
        <taxon>Brassicaceae</taxon>
        <taxon>Brassiceae</taxon>
        <taxon>Raphanus</taxon>
    </lineage>
</organism>
<accession>A0A650GB34</accession>
<keyword evidence="1" id="KW-0496">Mitochondrion</keyword>
<evidence type="ECO:0000313" key="2">
    <source>
        <dbReference type="EMBL" id="QGW48497.1"/>
    </source>
</evidence>
<reference evidence="1" key="1">
    <citation type="submission" date="2019-06" db="EMBL/GenBank/DDBJ databases">
        <title>Complete mitochondrial genome sequencing of NWB CMS and Normal type.</title>
        <authorList>
            <person name="Zhang L."/>
            <person name="Wang Q."/>
            <person name="Wang Y."/>
        </authorList>
    </citation>
    <scope>NUCLEOTIDE SEQUENCE</scope>
    <source>
        <strain evidence="1">YB-A</strain>
        <strain evidence="2">YB-B</strain>
    </source>
</reference>
<protein>
    <submittedName>
        <fullName evidence="1">Uncharacterized protein</fullName>
    </submittedName>
</protein>
<dbReference type="EMBL" id="MN056360">
    <property type="protein sequence ID" value="QGW48275.1"/>
    <property type="molecule type" value="Genomic_DNA"/>
</dbReference>
<geneLocation type="mitochondrion" evidence="1"/>
<gene>
    <name evidence="1" type="primary">orf81a</name>
</gene>
<evidence type="ECO:0000313" key="1">
    <source>
        <dbReference type="EMBL" id="QGW48275.1"/>
    </source>
</evidence>
<sequence length="81" mass="9576">MQKLAIQFSFVRAHQKSKTFSLYSEDLMKPYFSSTEHIRNPKLSLYIDGKVRKKEKREEFETKLREVATIARRPLLAPSKC</sequence>